<dbReference type="SMART" id="SM00091">
    <property type="entry name" value="PAS"/>
    <property type="match status" value="3"/>
</dbReference>
<dbReference type="GO" id="GO:0016036">
    <property type="term" value="P:cellular response to phosphate starvation"/>
    <property type="evidence" value="ECO:0007669"/>
    <property type="project" value="TreeGrafter"/>
</dbReference>
<dbReference type="Pfam" id="PF08448">
    <property type="entry name" value="PAS_4"/>
    <property type="match status" value="1"/>
</dbReference>
<dbReference type="InterPro" id="IPR036097">
    <property type="entry name" value="HisK_dim/P_sf"/>
</dbReference>
<feature type="domain" description="Histidine kinase" evidence="8">
    <location>
        <begin position="412"/>
        <end position="627"/>
    </location>
</feature>
<dbReference type="GO" id="GO:0004721">
    <property type="term" value="F:phosphoprotein phosphatase activity"/>
    <property type="evidence" value="ECO:0007669"/>
    <property type="project" value="TreeGrafter"/>
</dbReference>
<dbReference type="GO" id="GO:0005886">
    <property type="term" value="C:plasma membrane"/>
    <property type="evidence" value="ECO:0007669"/>
    <property type="project" value="TreeGrafter"/>
</dbReference>
<keyword evidence="7" id="KW-0472">Membrane</keyword>
<evidence type="ECO:0000256" key="4">
    <source>
        <dbReference type="ARBA" id="ARBA00022679"/>
    </source>
</evidence>
<evidence type="ECO:0000256" key="6">
    <source>
        <dbReference type="ARBA" id="ARBA00023012"/>
    </source>
</evidence>
<dbReference type="NCBIfam" id="TIGR00229">
    <property type="entry name" value="sensory_box"/>
    <property type="match status" value="1"/>
</dbReference>
<dbReference type="Pfam" id="PF08447">
    <property type="entry name" value="PAS_3"/>
    <property type="match status" value="1"/>
</dbReference>
<dbReference type="InterPro" id="IPR001610">
    <property type="entry name" value="PAC"/>
</dbReference>
<evidence type="ECO:0000256" key="5">
    <source>
        <dbReference type="ARBA" id="ARBA00022777"/>
    </source>
</evidence>
<comment type="catalytic activity">
    <reaction evidence="1">
        <text>ATP + protein L-histidine = ADP + protein N-phospho-L-histidine.</text>
        <dbReference type="EC" id="2.7.13.3"/>
    </reaction>
</comment>
<dbReference type="PROSITE" id="PS50113">
    <property type="entry name" value="PAC"/>
    <property type="match status" value="1"/>
</dbReference>
<dbReference type="InterPro" id="IPR003594">
    <property type="entry name" value="HATPase_dom"/>
</dbReference>
<evidence type="ECO:0000256" key="1">
    <source>
        <dbReference type="ARBA" id="ARBA00000085"/>
    </source>
</evidence>
<dbReference type="InterPro" id="IPR013655">
    <property type="entry name" value="PAS_fold_3"/>
</dbReference>
<dbReference type="Pfam" id="PF02518">
    <property type="entry name" value="HATPase_c"/>
    <property type="match status" value="1"/>
</dbReference>
<dbReference type="SUPFAM" id="SSF55785">
    <property type="entry name" value="PYP-like sensor domain (PAS domain)"/>
    <property type="match status" value="3"/>
</dbReference>
<keyword evidence="5" id="KW-0418">Kinase</keyword>
<dbReference type="Gene3D" id="3.30.565.10">
    <property type="entry name" value="Histidine kinase-like ATPase, C-terminal domain"/>
    <property type="match status" value="1"/>
</dbReference>
<evidence type="ECO:0000313" key="10">
    <source>
        <dbReference type="EMBL" id="RWY53694.1"/>
    </source>
</evidence>
<dbReference type="Pfam" id="PF00512">
    <property type="entry name" value="HisKA"/>
    <property type="match status" value="1"/>
</dbReference>
<dbReference type="SUPFAM" id="SSF55874">
    <property type="entry name" value="ATPase domain of HSP90 chaperone/DNA topoisomerase II/histidine kinase"/>
    <property type="match status" value="1"/>
</dbReference>
<reference evidence="10 11" key="1">
    <citation type="submission" date="2019-01" db="EMBL/GenBank/DDBJ databases">
        <title>Mucilaginibacter antarcticum sp. nov., isolated from antarctic soil.</title>
        <authorList>
            <person name="Yan Y.-Q."/>
            <person name="Du Z.-J."/>
        </authorList>
    </citation>
    <scope>NUCLEOTIDE SEQUENCE [LARGE SCALE GENOMIC DNA]</scope>
    <source>
        <strain evidence="10 11">F01003</strain>
    </source>
</reference>
<dbReference type="InterPro" id="IPR000700">
    <property type="entry name" value="PAS-assoc_C"/>
</dbReference>
<dbReference type="Gene3D" id="1.10.287.130">
    <property type="match status" value="1"/>
</dbReference>
<dbReference type="CDD" id="cd00075">
    <property type="entry name" value="HATPase"/>
    <property type="match status" value="1"/>
</dbReference>
<dbReference type="PANTHER" id="PTHR45453:SF1">
    <property type="entry name" value="PHOSPHATE REGULON SENSOR PROTEIN PHOR"/>
    <property type="match status" value="1"/>
</dbReference>
<evidence type="ECO:0000259" key="9">
    <source>
        <dbReference type="PROSITE" id="PS50113"/>
    </source>
</evidence>
<dbReference type="Pfam" id="PF13188">
    <property type="entry name" value="PAS_8"/>
    <property type="match status" value="1"/>
</dbReference>
<dbReference type="InterPro" id="IPR035965">
    <property type="entry name" value="PAS-like_dom_sf"/>
</dbReference>
<name>A0A3S3VQN9_9SPHI</name>
<evidence type="ECO:0000256" key="2">
    <source>
        <dbReference type="ARBA" id="ARBA00012438"/>
    </source>
</evidence>
<dbReference type="PROSITE" id="PS50109">
    <property type="entry name" value="HIS_KIN"/>
    <property type="match status" value="1"/>
</dbReference>
<feature type="domain" description="PAC" evidence="9">
    <location>
        <begin position="356"/>
        <end position="408"/>
    </location>
</feature>
<evidence type="ECO:0000259" key="8">
    <source>
        <dbReference type="PROSITE" id="PS50109"/>
    </source>
</evidence>
<keyword evidence="11" id="KW-1185">Reference proteome</keyword>
<dbReference type="InterPro" id="IPR004358">
    <property type="entry name" value="Sig_transdc_His_kin-like_C"/>
</dbReference>
<dbReference type="InterPro" id="IPR003661">
    <property type="entry name" value="HisK_dim/P_dom"/>
</dbReference>
<evidence type="ECO:0000256" key="7">
    <source>
        <dbReference type="ARBA" id="ARBA00023136"/>
    </source>
</evidence>
<evidence type="ECO:0000313" key="11">
    <source>
        <dbReference type="Proteomes" id="UP000286701"/>
    </source>
</evidence>
<dbReference type="InterPro" id="IPR000014">
    <property type="entry name" value="PAS"/>
</dbReference>
<protein>
    <recommendedName>
        <fullName evidence="2">histidine kinase</fullName>
        <ecNumber evidence="2">2.7.13.3</ecNumber>
    </recommendedName>
</protein>
<dbReference type="Proteomes" id="UP000286701">
    <property type="component" value="Unassembled WGS sequence"/>
</dbReference>
<dbReference type="GO" id="GO:0000155">
    <property type="term" value="F:phosphorelay sensor kinase activity"/>
    <property type="evidence" value="ECO:0007669"/>
    <property type="project" value="InterPro"/>
</dbReference>
<dbReference type="EC" id="2.7.13.3" evidence="2"/>
<dbReference type="CDD" id="cd00130">
    <property type="entry name" value="PAS"/>
    <property type="match status" value="3"/>
</dbReference>
<sequence length="628" mass="70634">MSTSTSEIGYQDIFKCSPAAILIIDIDAPYYTILDANDAYCNATNTQRCDMIGTSVFGSFPANPTDEVSHNIEMTHFSFQQAIQTKQSHTMYNYRYDIPIRGTNEFEERYWTTTNTPILDADGQVRYFIHSPANVTELYKLNQKEQAGIDALKNQRQQLYSSFMQAPLGICIISGGDLVVQMANDSYLELVGKSRAELEQQGIWDAVPEAAEAYAPVLNKVIETGEAFFAKEHEVTMIRKGRPERIFMDFVYEPISDVAGVNNAVMVIAIDVTDKVVARRRIEEAEERARLAIDAAEIGTFDFDPANDNIVTSDRFNAIFGFDGPRSRDEFRERMHKDDLALRQAAHARAPETGKIFYETRLIWPDESLHWIRVQADVYFNGTDKPYRMLGTVLDITEFKRLQQQKDDFISVASHELKTPMTSVKASMQLLERLVKTQPSSDKIPLFLDKANTNLTKMQHLVDALLNVSKIAAGQLALHKTDFVAAEMVNECCDHVRLMGTHELILSGDTQLQVHADKERIDQVVVNLVNNAVKYAPDSNKILFHIAQTGNMAKISVQDFGRGIPPEKLPHLFERYYRVDASGVQFSGLGLGLYISAEIIERHGGKIGVDSVVGEGSTFWFTLPLKSN</sequence>
<dbReference type="Gene3D" id="2.10.70.100">
    <property type="match status" value="1"/>
</dbReference>
<evidence type="ECO:0000256" key="3">
    <source>
        <dbReference type="ARBA" id="ARBA00022553"/>
    </source>
</evidence>
<accession>A0A3S3VQN9</accession>
<dbReference type="InterPro" id="IPR005467">
    <property type="entry name" value="His_kinase_dom"/>
</dbReference>
<dbReference type="RefSeq" id="WP_128533128.1">
    <property type="nucleotide sequence ID" value="NZ_SBIW01000003.1"/>
</dbReference>
<dbReference type="InterPro" id="IPR036890">
    <property type="entry name" value="HATPase_C_sf"/>
</dbReference>
<organism evidence="10 11">
    <name type="scientific">Mucilaginibacter gilvus</name>
    <dbReference type="NCBI Taxonomy" id="2305909"/>
    <lineage>
        <taxon>Bacteria</taxon>
        <taxon>Pseudomonadati</taxon>
        <taxon>Bacteroidota</taxon>
        <taxon>Sphingobacteriia</taxon>
        <taxon>Sphingobacteriales</taxon>
        <taxon>Sphingobacteriaceae</taxon>
        <taxon>Mucilaginibacter</taxon>
    </lineage>
</organism>
<dbReference type="SMART" id="SM00086">
    <property type="entry name" value="PAC"/>
    <property type="match status" value="2"/>
</dbReference>
<dbReference type="SMART" id="SM00387">
    <property type="entry name" value="HATPase_c"/>
    <property type="match status" value="1"/>
</dbReference>
<dbReference type="InterPro" id="IPR050351">
    <property type="entry name" value="BphY/WalK/GraS-like"/>
</dbReference>
<dbReference type="SUPFAM" id="SSF47384">
    <property type="entry name" value="Homodimeric domain of signal transducing histidine kinase"/>
    <property type="match status" value="1"/>
</dbReference>
<dbReference type="FunFam" id="3.30.565.10:FF:000006">
    <property type="entry name" value="Sensor histidine kinase WalK"/>
    <property type="match status" value="1"/>
</dbReference>
<dbReference type="InterPro" id="IPR013656">
    <property type="entry name" value="PAS_4"/>
</dbReference>
<gene>
    <name evidence="10" type="ORF">EPL05_06370</name>
</gene>
<dbReference type="Gene3D" id="3.30.450.20">
    <property type="entry name" value="PAS domain"/>
    <property type="match status" value="3"/>
</dbReference>
<dbReference type="PRINTS" id="PR00344">
    <property type="entry name" value="BCTRLSENSOR"/>
</dbReference>
<dbReference type="OrthoDB" id="9813151at2"/>
<keyword evidence="3" id="KW-0597">Phosphoprotein</keyword>
<dbReference type="CDD" id="cd00082">
    <property type="entry name" value="HisKA"/>
    <property type="match status" value="1"/>
</dbReference>
<comment type="caution">
    <text evidence="10">The sequence shown here is derived from an EMBL/GenBank/DDBJ whole genome shotgun (WGS) entry which is preliminary data.</text>
</comment>
<dbReference type="SMART" id="SM00388">
    <property type="entry name" value="HisKA"/>
    <property type="match status" value="1"/>
</dbReference>
<keyword evidence="6" id="KW-0902">Two-component regulatory system</keyword>
<dbReference type="PANTHER" id="PTHR45453">
    <property type="entry name" value="PHOSPHATE REGULON SENSOR PROTEIN PHOR"/>
    <property type="match status" value="1"/>
</dbReference>
<dbReference type="EMBL" id="SBIW01000003">
    <property type="protein sequence ID" value="RWY53694.1"/>
    <property type="molecule type" value="Genomic_DNA"/>
</dbReference>
<dbReference type="AlphaFoldDB" id="A0A3S3VQN9"/>
<proteinExistence type="predicted"/>
<keyword evidence="4" id="KW-0808">Transferase</keyword>